<dbReference type="OrthoDB" id="9974392at2"/>
<keyword evidence="2" id="KW-1185">Reference proteome</keyword>
<accession>A0A0A2G6Z5</accession>
<dbReference type="RefSeq" id="WP_025842316.1">
    <property type="nucleotide sequence ID" value="NZ_JQZW01000008.1"/>
</dbReference>
<gene>
    <name evidence="1" type="ORF">HQ36_04705</name>
</gene>
<dbReference type="STRING" id="266762.HQ36_04705"/>
<proteinExistence type="predicted"/>
<evidence type="ECO:0000313" key="2">
    <source>
        <dbReference type="Proteomes" id="UP000030134"/>
    </source>
</evidence>
<dbReference type="Proteomes" id="UP000030134">
    <property type="component" value="Unassembled WGS sequence"/>
</dbReference>
<sequence length="181" mass="19874">MIRLLLLTLISVVGLVQVNAQGTKELSLPSLFAKCAQIEGIDVVHLTPEDFNTLFKTGFLQEKSSILSGISLLGDQKSLDPSAQLSGSLSVISVESMEQLPPKKQKLLKKLFETTSFVGSELITFVKEDGETVRVYAHGSEEDKNRAFYIISTADNEYNAICLKGLFGIKSHVQVTPEQQK</sequence>
<reference evidence="1 2" key="1">
    <citation type="submission" date="2014-08" db="EMBL/GenBank/DDBJ databases">
        <title>Porphyromonas gingivicanis strain:COT-022_OH1391 Genome sequencing.</title>
        <authorList>
            <person name="Wallis C."/>
            <person name="Deusch O."/>
            <person name="O'Flynn C."/>
            <person name="Davis I."/>
            <person name="Jospin G."/>
            <person name="Darling A.E."/>
            <person name="Coil D.A."/>
            <person name="Alexiev A."/>
            <person name="Horsfall A."/>
            <person name="Kirkwood N."/>
            <person name="Harris S."/>
            <person name="Eisen J.A."/>
        </authorList>
    </citation>
    <scope>NUCLEOTIDE SEQUENCE [LARGE SCALE GENOMIC DNA]</scope>
    <source>
        <strain evidence="2">COT-022 OH1391</strain>
    </source>
</reference>
<dbReference type="EMBL" id="JQZW01000008">
    <property type="protein sequence ID" value="KGN98207.1"/>
    <property type="molecule type" value="Genomic_DNA"/>
</dbReference>
<organism evidence="1 2">
    <name type="scientific">Porphyromonas gingivicanis</name>
    <dbReference type="NCBI Taxonomy" id="266762"/>
    <lineage>
        <taxon>Bacteria</taxon>
        <taxon>Pseudomonadati</taxon>
        <taxon>Bacteroidota</taxon>
        <taxon>Bacteroidia</taxon>
        <taxon>Bacteroidales</taxon>
        <taxon>Porphyromonadaceae</taxon>
        <taxon>Porphyromonas</taxon>
    </lineage>
</organism>
<name>A0A0A2G6Z5_9PORP</name>
<comment type="caution">
    <text evidence="1">The sequence shown here is derived from an EMBL/GenBank/DDBJ whole genome shotgun (WGS) entry which is preliminary data.</text>
</comment>
<protein>
    <recommendedName>
        <fullName evidence="3">DUF4252 domain-containing protein</fullName>
    </recommendedName>
</protein>
<evidence type="ECO:0008006" key="3">
    <source>
        <dbReference type="Google" id="ProtNLM"/>
    </source>
</evidence>
<evidence type="ECO:0000313" key="1">
    <source>
        <dbReference type="EMBL" id="KGN98207.1"/>
    </source>
</evidence>
<dbReference type="AlphaFoldDB" id="A0A0A2G6Z5"/>